<dbReference type="EMBL" id="JACJVJ010000001">
    <property type="protein sequence ID" value="MBC2776668.1"/>
    <property type="molecule type" value="Genomic_DNA"/>
</dbReference>
<dbReference type="Proteomes" id="UP000564378">
    <property type="component" value="Unassembled WGS sequence"/>
</dbReference>
<dbReference type="PANTHER" id="PTHR34309:SF10">
    <property type="entry name" value="SLR1406 PROTEIN"/>
    <property type="match status" value="1"/>
</dbReference>
<dbReference type="PANTHER" id="PTHR34309">
    <property type="entry name" value="SLR1406 PROTEIN"/>
    <property type="match status" value="1"/>
</dbReference>
<protein>
    <submittedName>
        <fullName evidence="1">Heme-binding protein</fullName>
    </submittedName>
</protein>
<organism evidence="1 2">
    <name type="scientific">Parasphingopyxis marina</name>
    <dbReference type="NCBI Taxonomy" id="2761622"/>
    <lineage>
        <taxon>Bacteria</taxon>
        <taxon>Pseudomonadati</taxon>
        <taxon>Pseudomonadota</taxon>
        <taxon>Alphaproteobacteria</taxon>
        <taxon>Sphingomonadales</taxon>
        <taxon>Sphingomonadaceae</taxon>
        <taxon>Parasphingopyxis</taxon>
    </lineage>
</organism>
<reference evidence="1 2" key="1">
    <citation type="submission" date="2020-08" db="EMBL/GenBank/DDBJ databases">
        <title>Draft genome sequence of Parasphingopyxis sp. GrpM-11.</title>
        <authorList>
            <person name="Oh J."/>
            <person name="Roh D.-H."/>
        </authorList>
    </citation>
    <scope>NUCLEOTIDE SEQUENCE [LARGE SCALE GENOMIC DNA]</scope>
    <source>
        <strain evidence="1 2">GrpM-11</strain>
    </source>
</reference>
<dbReference type="SUPFAM" id="SSF143744">
    <property type="entry name" value="GlcG-like"/>
    <property type="match status" value="1"/>
</dbReference>
<dbReference type="InterPro" id="IPR005624">
    <property type="entry name" value="PduO/GlcC-like"/>
</dbReference>
<gene>
    <name evidence="1" type="ORF">H6P80_03440</name>
</gene>
<proteinExistence type="predicted"/>
<dbReference type="InterPro" id="IPR038084">
    <property type="entry name" value="PduO/GlcC-like_sf"/>
</dbReference>
<evidence type="ECO:0000313" key="1">
    <source>
        <dbReference type="EMBL" id="MBC2776668.1"/>
    </source>
</evidence>
<sequence>MTLDEKPTILSLERAETMIAAGFRKGGELGLKPLSIAVLDAGGHLLAFGRQDGSSIMRPQIAIAKASGALGLGVSSRTIGEMAGERPSFIAALHRLSPQGLLPAAGGLLVADSEGRLLGAIGVTGDTSDNDELCALAGVAEAGFTTPG</sequence>
<dbReference type="Pfam" id="PF03928">
    <property type="entry name" value="HbpS-like"/>
    <property type="match status" value="1"/>
</dbReference>
<accession>A0A842HS54</accession>
<keyword evidence="2" id="KW-1185">Reference proteome</keyword>
<name>A0A842HS54_9SPHN</name>
<comment type="caution">
    <text evidence="1">The sequence shown here is derived from an EMBL/GenBank/DDBJ whole genome shotgun (WGS) entry which is preliminary data.</text>
</comment>
<dbReference type="InterPro" id="IPR052517">
    <property type="entry name" value="GlcG_carb_metab_protein"/>
</dbReference>
<dbReference type="AlphaFoldDB" id="A0A842HS54"/>
<evidence type="ECO:0000313" key="2">
    <source>
        <dbReference type="Proteomes" id="UP000564378"/>
    </source>
</evidence>
<dbReference type="Gene3D" id="3.30.450.150">
    <property type="entry name" value="Haem-degrading domain"/>
    <property type="match status" value="1"/>
</dbReference>
<dbReference type="RefSeq" id="WP_185799934.1">
    <property type="nucleotide sequence ID" value="NZ_JACJVJ010000001.1"/>
</dbReference>